<reference evidence="7 8" key="2">
    <citation type="journal article" date="2012" name="Stand. Genomic Sci.">
        <title>Genome sequence of the moderately thermophilic, amino-acid-degrading and sulfur-reducing bacterium Thermovirga lienii type strain (Cas60314(T)).</title>
        <authorList>
            <person name="Goker M."/>
            <person name="Saunders E."/>
            <person name="Lapidus A."/>
            <person name="Nolan M."/>
            <person name="Lucas S."/>
            <person name="Hammon N."/>
            <person name="Deshpande S."/>
            <person name="Cheng J.F."/>
            <person name="Han C."/>
            <person name="Tapia R."/>
            <person name="Goodwin L.A."/>
            <person name="Pitluck S."/>
            <person name="Liolios K."/>
            <person name="Mavromatis K."/>
            <person name="Pagani I."/>
            <person name="Ivanova N."/>
            <person name="Mikhailova N."/>
            <person name="Pati A."/>
            <person name="Chen A."/>
            <person name="Palaniappan K."/>
            <person name="Land M."/>
            <person name="Chang Y.J."/>
            <person name="Jeffries C.D."/>
            <person name="Brambilla E.M."/>
            <person name="Rohde M."/>
            <person name="Spring S."/>
            <person name="Detter J.C."/>
            <person name="Woyke T."/>
            <person name="Bristow J."/>
            <person name="Eisen J.A."/>
            <person name="Markowitz V."/>
            <person name="Hugenholtz P."/>
            <person name="Kyrpides N.C."/>
            <person name="Klenk H.P."/>
        </authorList>
    </citation>
    <scope>NUCLEOTIDE SEQUENCE [LARGE SCALE GENOMIC DNA]</scope>
    <source>
        <strain evidence="8">ATCC BAA-1197 / DSM 17291 / Cas60314</strain>
    </source>
</reference>
<dbReference type="GO" id="GO:0008236">
    <property type="term" value="F:serine-type peptidase activity"/>
    <property type="evidence" value="ECO:0007669"/>
    <property type="project" value="UniProtKB-KW"/>
</dbReference>
<dbReference type="PROSITE" id="PS50106">
    <property type="entry name" value="PDZ"/>
    <property type="match status" value="1"/>
</dbReference>
<dbReference type="KEGG" id="tli:Tlie_1368"/>
<sequence>MWKRLRDITAGIIIGAILAGGVLITFAGEGKISKSSEISELLPFSPSELWLIKQARIIMETYFVEPPEKIKEEEILYGAIRGMIKSWGDPYSRFVDPKELENEEIEMEGEYGGLGIYIAQRDGRTLIISPIEGTPAERAGVKPMDEIVKIGDEVIYGWDQDKVVKNLRGEPGTKVTIWVRREGHEDLIKFDITRELIQIHTVRHEMLDDYGYIRIIQFNQRTKSEFSSALNDVIEKGAKGIVLDLRNNPGGLLDACISVADMLIDDGIIVSTRGRFERANEVYYATPGKMTDLPIVVLVNEGSASASEILSGALKDHKRAIVMGKKTFGKGSVQTLFYLPDASGIFVTIAKYYTPNGTVIDKIGLEPNIVVEGEFEKDHDKDVQLKRAIEELNKLAVGQGVKTN</sequence>
<reference evidence="8" key="1">
    <citation type="submission" date="2011-10" db="EMBL/GenBank/DDBJ databases">
        <title>The complete genome of chromosome of Thermovirga lienii DSM 17291.</title>
        <authorList>
            <consortium name="US DOE Joint Genome Institute (JGI-PGF)"/>
            <person name="Lucas S."/>
            <person name="Copeland A."/>
            <person name="Lapidus A."/>
            <person name="Glavina del Rio T."/>
            <person name="Dalin E."/>
            <person name="Tice H."/>
            <person name="Bruce D."/>
            <person name="Goodwin L."/>
            <person name="Pitluck S."/>
            <person name="Peters L."/>
            <person name="Mikhailova N."/>
            <person name="Saunders E."/>
            <person name="Kyrpides N."/>
            <person name="Mavromatis K."/>
            <person name="Ivanova N."/>
            <person name="Last F.I."/>
            <person name="Brettin T."/>
            <person name="Detter J.C."/>
            <person name="Han C."/>
            <person name="Larimer F."/>
            <person name="Land M."/>
            <person name="Hauser L."/>
            <person name="Markowitz V."/>
            <person name="Cheng J.-F."/>
            <person name="Hugenholtz P."/>
            <person name="Woyke T."/>
            <person name="Wu D."/>
            <person name="Spring S."/>
            <person name="Schroeder M."/>
            <person name="Brambilla E.-M."/>
            <person name="Klenk H.-P."/>
            <person name="Eisen J.A."/>
        </authorList>
    </citation>
    <scope>NUCLEOTIDE SEQUENCE [LARGE SCALE GENOMIC DNA]</scope>
    <source>
        <strain evidence="8">ATCC BAA-1197 / DSM 17291 / Cas60314</strain>
    </source>
</reference>
<dbReference type="PANTHER" id="PTHR32060">
    <property type="entry name" value="TAIL-SPECIFIC PROTEASE"/>
    <property type="match status" value="1"/>
</dbReference>
<dbReference type="HOGENOM" id="CLU_017295_3_0_0"/>
<evidence type="ECO:0000313" key="8">
    <source>
        <dbReference type="Proteomes" id="UP000005868"/>
    </source>
</evidence>
<dbReference type="CDD" id="cd06782">
    <property type="entry name" value="cpPDZ_CPP-like"/>
    <property type="match status" value="1"/>
</dbReference>
<proteinExistence type="inferred from homology"/>
<feature type="domain" description="PDZ" evidence="6">
    <location>
        <begin position="104"/>
        <end position="182"/>
    </location>
</feature>
<dbReference type="Gene3D" id="3.30.750.44">
    <property type="match status" value="1"/>
</dbReference>
<evidence type="ECO:0000256" key="1">
    <source>
        <dbReference type="ARBA" id="ARBA00009179"/>
    </source>
</evidence>
<keyword evidence="3 5" id="KW-0378">Hydrolase</keyword>
<dbReference type="STRING" id="580340.Tlie_1368"/>
<evidence type="ECO:0000256" key="5">
    <source>
        <dbReference type="RuleBase" id="RU004404"/>
    </source>
</evidence>
<dbReference type="SMART" id="SM00245">
    <property type="entry name" value="TSPc"/>
    <property type="match status" value="1"/>
</dbReference>
<dbReference type="GO" id="GO:0006508">
    <property type="term" value="P:proteolysis"/>
    <property type="evidence" value="ECO:0007669"/>
    <property type="project" value="UniProtKB-KW"/>
</dbReference>
<keyword evidence="8" id="KW-1185">Reference proteome</keyword>
<organism evidence="7 8">
    <name type="scientific">Thermovirga lienii (strain ATCC BAA-1197 / DSM 17291 / Cas60314)</name>
    <dbReference type="NCBI Taxonomy" id="580340"/>
    <lineage>
        <taxon>Bacteria</taxon>
        <taxon>Thermotogati</taxon>
        <taxon>Synergistota</taxon>
        <taxon>Synergistia</taxon>
        <taxon>Synergistales</taxon>
        <taxon>Thermovirgaceae</taxon>
        <taxon>Thermovirga</taxon>
    </lineage>
</organism>
<dbReference type="GO" id="GO:0007165">
    <property type="term" value="P:signal transduction"/>
    <property type="evidence" value="ECO:0007669"/>
    <property type="project" value="TreeGrafter"/>
</dbReference>
<dbReference type="InterPro" id="IPR005151">
    <property type="entry name" value="Tail-specific_protease"/>
</dbReference>
<dbReference type="NCBIfam" id="TIGR00225">
    <property type="entry name" value="prc"/>
    <property type="match status" value="1"/>
</dbReference>
<dbReference type="SMART" id="SM00228">
    <property type="entry name" value="PDZ"/>
    <property type="match status" value="1"/>
</dbReference>
<dbReference type="GO" id="GO:0004175">
    <property type="term" value="F:endopeptidase activity"/>
    <property type="evidence" value="ECO:0007669"/>
    <property type="project" value="TreeGrafter"/>
</dbReference>
<dbReference type="SUPFAM" id="SSF52096">
    <property type="entry name" value="ClpP/crotonase"/>
    <property type="match status" value="1"/>
</dbReference>
<evidence type="ECO:0000256" key="3">
    <source>
        <dbReference type="ARBA" id="ARBA00022801"/>
    </source>
</evidence>
<keyword evidence="2 5" id="KW-0645">Protease</keyword>
<accession>G7V6I4</accession>
<evidence type="ECO:0000256" key="4">
    <source>
        <dbReference type="ARBA" id="ARBA00022825"/>
    </source>
</evidence>
<dbReference type="Proteomes" id="UP000005868">
    <property type="component" value="Chromosome"/>
</dbReference>
<dbReference type="Gene3D" id="3.90.226.10">
    <property type="entry name" value="2-enoyl-CoA Hydratase, Chain A, domain 1"/>
    <property type="match status" value="1"/>
</dbReference>
<evidence type="ECO:0000256" key="2">
    <source>
        <dbReference type="ARBA" id="ARBA00022670"/>
    </source>
</evidence>
<comment type="similarity">
    <text evidence="1 5">Belongs to the peptidase S41A family.</text>
</comment>
<evidence type="ECO:0000313" key="7">
    <source>
        <dbReference type="EMBL" id="AER67097.1"/>
    </source>
</evidence>
<dbReference type="Gene3D" id="2.30.42.10">
    <property type="match status" value="1"/>
</dbReference>
<dbReference type="Pfam" id="PF13180">
    <property type="entry name" value="PDZ_2"/>
    <property type="match status" value="1"/>
</dbReference>
<dbReference type="FunFam" id="2.30.42.10:FF:000063">
    <property type="entry name" value="Peptidase, S41 family"/>
    <property type="match status" value="1"/>
</dbReference>
<dbReference type="InterPro" id="IPR036034">
    <property type="entry name" value="PDZ_sf"/>
</dbReference>
<dbReference type="GO" id="GO:0030288">
    <property type="term" value="C:outer membrane-bounded periplasmic space"/>
    <property type="evidence" value="ECO:0007669"/>
    <property type="project" value="TreeGrafter"/>
</dbReference>
<dbReference type="EMBL" id="CP003096">
    <property type="protein sequence ID" value="AER67097.1"/>
    <property type="molecule type" value="Genomic_DNA"/>
</dbReference>
<dbReference type="CDD" id="cd07560">
    <property type="entry name" value="Peptidase_S41_CPP"/>
    <property type="match status" value="1"/>
</dbReference>
<dbReference type="PANTHER" id="PTHR32060:SF30">
    <property type="entry name" value="CARBOXY-TERMINAL PROCESSING PROTEASE CTPA"/>
    <property type="match status" value="1"/>
</dbReference>
<dbReference type="InterPro" id="IPR055210">
    <property type="entry name" value="CtpA/B_N"/>
</dbReference>
<evidence type="ECO:0000259" key="6">
    <source>
        <dbReference type="PROSITE" id="PS50106"/>
    </source>
</evidence>
<gene>
    <name evidence="7" type="ordered locus">Tlie_1368</name>
</gene>
<dbReference type="FunFam" id="3.90.226.10:FF:000029">
    <property type="entry name" value="Peptidase, S41 family"/>
    <property type="match status" value="1"/>
</dbReference>
<dbReference type="eggNOG" id="COG0793">
    <property type="taxonomic scope" value="Bacteria"/>
</dbReference>
<dbReference type="Pfam" id="PF03572">
    <property type="entry name" value="Peptidase_S41"/>
    <property type="match status" value="1"/>
</dbReference>
<protein>
    <submittedName>
        <fullName evidence="7">Carboxyl-terminal protease</fullName>
    </submittedName>
</protein>
<name>G7V6I4_THELD</name>
<dbReference type="InterPro" id="IPR004447">
    <property type="entry name" value="Peptidase_S41A"/>
</dbReference>
<dbReference type="AlphaFoldDB" id="G7V6I4"/>
<dbReference type="Pfam" id="PF22694">
    <property type="entry name" value="CtpB_N-like"/>
    <property type="match status" value="1"/>
</dbReference>
<dbReference type="InterPro" id="IPR001478">
    <property type="entry name" value="PDZ"/>
</dbReference>
<keyword evidence="4 5" id="KW-0720">Serine protease</keyword>
<dbReference type="SUPFAM" id="SSF50156">
    <property type="entry name" value="PDZ domain-like"/>
    <property type="match status" value="1"/>
</dbReference>
<dbReference type="InterPro" id="IPR029045">
    <property type="entry name" value="ClpP/crotonase-like_dom_sf"/>
</dbReference>
<dbReference type="OrthoDB" id="9812068at2"/>